<protein>
    <submittedName>
        <fullName evidence="1">Uncharacterized protein</fullName>
    </submittedName>
</protein>
<gene>
    <name evidence="1" type="ORF">NC99_46140</name>
</gene>
<dbReference type="EMBL" id="LGIA01000223">
    <property type="protein sequence ID" value="KOH42574.1"/>
    <property type="molecule type" value="Genomic_DNA"/>
</dbReference>
<proteinExistence type="predicted"/>
<evidence type="ECO:0000313" key="2">
    <source>
        <dbReference type="Proteomes" id="UP000036958"/>
    </source>
</evidence>
<dbReference type="Proteomes" id="UP000036958">
    <property type="component" value="Unassembled WGS sequence"/>
</dbReference>
<evidence type="ECO:0000313" key="1">
    <source>
        <dbReference type="EMBL" id="KOH42574.1"/>
    </source>
</evidence>
<accession>A0A0L8V2E1</accession>
<keyword evidence="2" id="KW-1185">Reference proteome</keyword>
<comment type="caution">
    <text evidence="1">The sequence shown here is derived from an EMBL/GenBank/DDBJ whole genome shotgun (WGS) entry which is preliminary data.</text>
</comment>
<dbReference type="STRING" id="1409788.NC99_46140"/>
<reference evidence="2" key="1">
    <citation type="submission" date="2015-07" db="EMBL/GenBank/DDBJ databases">
        <title>Genome sequencing of Sunxiuqinia dokdonensis strain SK.</title>
        <authorList>
            <person name="Ahn S."/>
            <person name="Kim B.-C."/>
        </authorList>
    </citation>
    <scope>NUCLEOTIDE SEQUENCE [LARGE SCALE GENOMIC DNA]</scope>
    <source>
        <strain evidence="2">SK</strain>
    </source>
</reference>
<sequence>MLCILFGLKVSSSLPFFYLLPIRNWDSTKKGKETEGCLHEIDFGCQEIESACTFSKISSTNQT</sequence>
<dbReference type="AlphaFoldDB" id="A0A0L8V2E1"/>
<organism evidence="1 2">
    <name type="scientific">Sunxiuqinia dokdonensis</name>
    <dbReference type="NCBI Taxonomy" id="1409788"/>
    <lineage>
        <taxon>Bacteria</taxon>
        <taxon>Pseudomonadati</taxon>
        <taxon>Bacteroidota</taxon>
        <taxon>Bacteroidia</taxon>
        <taxon>Marinilabiliales</taxon>
        <taxon>Prolixibacteraceae</taxon>
        <taxon>Sunxiuqinia</taxon>
    </lineage>
</organism>
<name>A0A0L8V2E1_9BACT</name>